<reference evidence="3" key="1">
    <citation type="journal article" date="2019" name="Int. J. Syst. Evol. Microbiol.">
        <title>The Global Catalogue of Microorganisms (GCM) 10K type strain sequencing project: providing services to taxonomists for standard genome sequencing and annotation.</title>
        <authorList>
            <consortium name="The Broad Institute Genomics Platform"/>
            <consortium name="The Broad Institute Genome Sequencing Center for Infectious Disease"/>
            <person name="Wu L."/>
            <person name="Ma J."/>
        </authorList>
    </citation>
    <scope>NUCLEOTIDE SEQUENCE [LARGE SCALE GENOMIC DNA]</scope>
    <source>
        <strain evidence="3">NBRC 15640</strain>
    </source>
</reference>
<accession>A0AAV5NQU3</accession>
<evidence type="ECO:0008006" key="4">
    <source>
        <dbReference type="Google" id="ProtNLM"/>
    </source>
</evidence>
<evidence type="ECO:0000256" key="1">
    <source>
        <dbReference type="SAM" id="Phobius"/>
    </source>
</evidence>
<dbReference type="EMBL" id="BSNX01000020">
    <property type="protein sequence ID" value="GLQ72719.1"/>
    <property type="molecule type" value="Genomic_DNA"/>
</dbReference>
<comment type="caution">
    <text evidence="2">The sequence shown here is derived from an EMBL/GenBank/DDBJ whole genome shotgun (WGS) entry which is preliminary data.</text>
</comment>
<evidence type="ECO:0000313" key="3">
    <source>
        <dbReference type="Proteomes" id="UP001156690"/>
    </source>
</evidence>
<keyword evidence="1" id="KW-0472">Membrane</keyword>
<feature type="transmembrane region" description="Helical" evidence="1">
    <location>
        <begin position="46"/>
        <end position="68"/>
    </location>
</feature>
<gene>
    <name evidence="2" type="ORF">GCM10007932_20790</name>
</gene>
<proteinExistence type="predicted"/>
<keyword evidence="1" id="KW-1133">Transmembrane helix</keyword>
<dbReference type="Proteomes" id="UP001156690">
    <property type="component" value="Unassembled WGS sequence"/>
</dbReference>
<sequence>MRKIISLLISALLVGGLNFGMFLVAYRKLSFPYMSEEQRVANAPYIFEYVLPCFIVVAIFSVLAYIAASKLSNG</sequence>
<organism evidence="2 3">
    <name type="scientific">Vibrio penaeicida</name>
    <dbReference type="NCBI Taxonomy" id="104609"/>
    <lineage>
        <taxon>Bacteria</taxon>
        <taxon>Pseudomonadati</taxon>
        <taxon>Pseudomonadota</taxon>
        <taxon>Gammaproteobacteria</taxon>
        <taxon>Vibrionales</taxon>
        <taxon>Vibrionaceae</taxon>
        <taxon>Vibrio</taxon>
    </lineage>
</organism>
<name>A0AAV5NQU3_9VIBR</name>
<keyword evidence="1" id="KW-0812">Transmembrane</keyword>
<evidence type="ECO:0000313" key="2">
    <source>
        <dbReference type="EMBL" id="GLQ72719.1"/>
    </source>
</evidence>
<keyword evidence="3" id="KW-1185">Reference proteome</keyword>
<protein>
    <recommendedName>
        <fullName evidence="4">DUF3955 domain-containing protein</fullName>
    </recommendedName>
</protein>
<feature type="transmembrane region" description="Helical" evidence="1">
    <location>
        <begin position="7"/>
        <end position="26"/>
    </location>
</feature>
<dbReference type="AlphaFoldDB" id="A0AAV5NQU3"/>